<proteinExistence type="predicted"/>
<evidence type="ECO:0000256" key="1">
    <source>
        <dbReference type="ARBA" id="ARBA00023015"/>
    </source>
</evidence>
<dbReference type="InterPro" id="IPR011075">
    <property type="entry name" value="TetR_C"/>
</dbReference>
<keyword evidence="1" id="KW-0805">Transcription regulation</keyword>
<dbReference type="Gene3D" id="1.10.10.60">
    <property type="entry name" value="Homeodomain-like"/>
    <property type="match status" value="1"/>
</dbReference>
<dbReference type="SUPFAM" id="SSF48498">
    <property type="entry name" value="Tetracyclin repressor-like, C-terminal domain"/>
    <property type="match status" value="1"/>
</dbReference>
<gene>
    <name evidence="6" type="ORF">GCM10022223_10900</name>
</gene>
<dbReference type="Gene3D" id="1.10.357.10">
    <property type="entry name" value="Tetracycline Repressor, domain 2"/>
    <property type="match status" value="1"/>
</dbReference>
<dbReference type="PROSITE" id="PS50977">
    <property type="entry name" value="HTH_TETR_2"/>
    <property type="match status" value="1"/>
</dbReference>
<keyword evidence="3" id="KW-0804">Transcription</keyword>
<sequence>MAQISGTTRPGGRTAQTRQTVHDAVRALLAEPGAELTIPAVAERSGVHATTLYRRWRTVEALLLDLAVEDVTLSSPVPATGIFRADLDTYVRTLLEDLRQPGNLALLRAMLATANGPDGLADVGLFIAPRLAQFQTMLTAADITCIDALRLVEIVIAPAYLWAQFGRPMDPAVDTERLVSTVMAVVNAPEPDTSAASS</sequence>
<feature type="DNA-binding region" description="H-T-H motif" evidence="4">
    <location>
        <begin position="37"/>
        <end position="56"/>
    </location>
</feature>
<evidence type="ECO:0000313" key="7">
    <source>
        <dbReference type="Proteomes" id="UP001501074"/>
    </source>
</evidence>
<reference evidence="7" key="1">
    <citation type="journal article" date="2019" name="Int. J. Syst. Evol. Microbiol.">
        <title>The Global Catalogue of Microorganisms (GCM) 10K type strain sequencing project: providing services to taxonomists for standard genome sequencing and annotation.</title>
        <authorList>
            <consortium name="The Broad Institute Genomics Platform"/>
            <consortium name="The Broad Institute Genome Sequencing Center for Infectious Disease"/>
            <person name="Wu L."/>
            <person name="Ma J."/>
        </authorList>
    </citation>
    <scope>NUCLEOTIDE SEQUENCE [LARGE SCALE GENOMIC DNA]</scope>
    <source>
        <strain evidence="7">JCM 16902</strain>
    </source>
</reference>
<dbReference type="Proteomes" id="UP001501074">
    <property type="component" value="Unassembled WGS sequence"/>
</dbReference>
<dbReference type="RefSeq" id="WP_231485833.1">
    <property type="nucleotide sequence ID" value="NZ_BAAAZO010000002.1"/>
</dbReference>
<protein>
    <submittedName>
        <fullName evidence="6">TetR/AcrR family transcriptional regulator</fullName>
    </submittedName>
</protein>
<comment type="caution">
    <text evidence="6">The sequence shown here is derived from an EMBL/GenBank/DDBJ whole genome shotgun (WGS) entry which is preliminary data.</text>
</comment>
<evidence type="ECO:0000256" key="4">
    <source>
        <dbReference type="PROSITE-ProRule" id="PRU00335"/>
    </source>
</evidence>
<evidence type="ECO:0000256" key="2">
    <source>
        <dbReference type="ARBA" id="ARBA00023125"/>
    </source>
</evidence>
<keyword evidence="7" id="KW-1185">Reference proteome</keyword>
<evidence type="ECO:0000259" key="5">
    <source>
        <dbReference type="PROSITE" id="PS50977"/>
    </source>
</evidence>
<evidence type="ECO:0000313" key="6">
    <source>
        <dbReference type="EMBL" id="GAA3597566.1"/>
    </source>
</evidence>
<dbReference type="InterPro" id="IPR009057">
    <property type="entry name" value="Homeodomain-like_sf"/>
</dbReference>
<dbReference type="EMBL" id="BAAAZO010000002">
    <property type="protein sequence ID" value="GAA3597566.1"/>
    <property type="molecule type" value="Genomic_DNA"/>
</dbReference>
<dbReference type="InterPro" id="IPR001647">
    <property type="entry name" value="HTH_TetR"/>
</dbReference>
<accession>A0ABP6Z5H4</accession>
<keyword evidence="2 4" id="KW-0238">DNA-binding</keyword>
<dbReference type="InterPro" id="IPR036271">
    <property type="entry name" value="Tet_transcr_reg_TetR-rel_C_sf"/>
</dbReference>
<dbReference type="Pfam" id="PF16859">
    <property type="entry name" value="TetR_C_11"/>
    <property type="match status" value="1"/>
</dbReference>
<dbReference type="Pfam" id="PF00440">
    <property type="entry name" value="TetR_N"/>
    <property type="match status" value="1"/>
</dbReference>
<evidence type="ECO:0000256" key="3">
    <source>
        <dbReference type="ARBA" id="ARBA00023163"/>
    </source>
</evidence>
<feature type="domain" description="HTH tetR-type" evidence="5">
    <location>
        <begin position="15"/>
        <end position="74"/>
    </location>
</feature>
<dbReference type="SUPFAM" id="SSF46689">
    <property type="entry name" value="Homeodomain-like"/>
    <property type="match status" value="1"/>
</dbReference>
<organism evidence="6 7">
    <name type="scientific">Kineosporia mesophila</name>
    <dbReference type="NCBI Taxonomy" id="566012"/>
    <lineage>
        <taxon>Bacteria</taxon>
        <taxon>Bacillati</taxon>
        <taxon>Actinomycetota</taxon>
        <taxon>Actinomycetes</taxon>
        <taxon>Kineosporiales</taxon>
        <taxon>Kineosporiaceae</taxon>
        <taxon>Kineosporia</taxon>
    </lineage>
</organism>
<name>A0ABP6Z5H4_9ACTN</name>